<comment type="caution">
    <text evidence="5">Lacks conserved residue(s) required for the propagation of feature annotation.</text>
</comment>
<evidence type="ECO:0000256" key="5">
    <source>
        <dbReference type="HAMAP-Rule" id="MF_01874"/>
    </source>
</evidence>
<sequence>MMFLLLLLLIGFVAKNNSLIIAIVILIIIKLTPISVKAFPYLQSKGINLGVTVITIAVLVPIATGEIGFKHLFDALKTPVAWIALISGILVALLAKNGVQLLASDPQITAALVLGTVLSVAVFKGVAVGPLIGAGIAYVFIKLVDFIK</sequence>
<keyword evidence="4 5" id="KW-0472">Membrane</keyword>
<evidence type="ECO:0000256" key="4">
    <source>
        <dbReference type="ARBA" id="ARBA00023136"/>
    </source>
</evidence>
<keyword evidence="3 5" id="KW-1133">Transmembrane helix</keyword>
<organism evidence="6 7">
    <name type="scientific">Gottfriedia endophytica</name>
    <dbReference type="NCBI Taxonomy" id="2820819"/>
    <lineage>
        <taxon>Bacteria</taxon>
        <taxon>Bacillati</taxon>
        <taxon>Bacillota</taxon>
        <taxon>Bacilli</taxon>
        <taxon>Bacillales</taxon>
        <taxon>Bacillaceae</taxon>
        <taxon>Gottfriedia</taxon>
    </lineage>
</organism>
<evidence type="ECO:0000313" key="6">
    <source>
        <dbReference type="EMBL" id="MBP0724043.1"/>
    </source>
</evidence>
<feature type="transmembrane region" description="Helical" evidence="5">
    <location>
        <begin position="81"/>
        <end position="102"/>
    </location>
</feature>
<evidence type="ECO:0000256" key="2">
    <source>
        <dbReference type="ARBA" id="ARBA00022692"/>
    </source>
</evidence>
<proteinExistence type="inferred from homology"/>
<reference evidence="6" key="1">
    <citation type="submission" date="2021-04" db="EMBL/GenBank/DDBJ databases">
        <title>Genome seq and assembly of Bacillus sp.</title>
        <authorList>
            <person name="Chhetri G."/>
        </authorList>
    </citation>
    <scope>NUCLEOTIDE SEQUENCE</scope>
    <source>
        <strain evidence="6">RG28</strain>
    </source>
</reference>
<comment type="subcellular location">
    <subcellularLocation>
        <location evidence="5">Cell membrane</location>
        <topology evidence="5">Multi-pass membrane protein</topology>
    </subcellularLocation>
</comment>
<dbReference type="Proteomes" id="UP000682134">
    <property type="component" value="Unassembled WGS sequence"/>
</dbReference>
<dbReference type="Pfam" id="PF04284">
    <property type="entry name" value="DUF441"/>
    <property type="match status" value="1"/>
</dbReference>
<feature type="transmembrane region" description="Helical" evidence="5">
    <location>
        <begin position="108"/>
        <end position="141"/>
    </location>
</feature>
<dbReference type="PANTHER" id="PTHR38452:SF1">
    <property type="entry name" value="UPF0756 MEMBRANE PROTEIN YEAL"/>
    <property type="match status" value="1"/>
</dbReference>
<name>A0A940NM93_9BACI</name>
<dbReference type="EMBL" id="JAGIYQ010000001">
    <property type="protein sequence ID" value="MBP0724043.1"/>
    <property type="molecule type" value="Genomic_DNA"/>
</dbReference>
<comment type="similarity">
    <text evidence="5">Belongs to the UPF0756 family.</text>
</comment>
<comment type="caution">
    <text evidence="6">The sequence shown here is derived from an EMBL/GenBank/DDBJ whole genome shotgun (WGS) entry which is preliminary data.</text>
</comment>
<evidence type="ECO:0000256" key="1">
    <source>
        <dbReference type="ARBA" id="ARBA00022475"/>
    </source>
</evidence>
<dbReference type="AlphaFoldDB" id="A0A940NM93"/>
<protein>
    <recommendedName>
        <fullName evidence="5">UPF0756 membrane protein J5Y03_02450</fullName>
    </recommendedName>
</protein>
<accession>A0A940NM93</accession>
<evidence type="ECO:0000256" key="3">
    <source>
        <dbReference type="ARBA" id="ARBA00022989"/>
    </source>
</evidence>
<dbReference type="PANTHER" id="PTHR38452">
    <property type="entry name" value="UPF0756 MEMBRANE PROTEIN YEAL"/>
    <property type="match status" value="1"/>
</dbReference>
<keyword evidence="1 5" id="KW-1003">Cell membrane</keyword>
<gene>
    <name evidence="6" type="ORF">J5Y03_02450</name>
</gene>
<evidence type="ECO:0000313" key="7">
    <source>
        <dbReference type="Proteomes" id="UP000682134"/>
    </source>
</evidence>
<feature type="transmembrane region" description="Helical" evidence="5">
    <location>
        <begin position="46"/>
        <end position="69"/>
    </location>
</feature>
<dbReference type="HAMAP" id="MF_01874">
    <property type="entry name" value="UPF0756"/>
    <property type="match status" value="1"/>
</dbReference>
<keyword evidence="2 5" id="KW-0812">Transmembrane</keyword>
<dbReference type="InterPro" id="IPR007382">
    <property type="entry name" value="UPF0756_TM"/>
</dbReference>
<dbReference type="GO" id="GO:0005886">
    <property type="term" value="C:plasma membrane"/>
    <property type="evidence" value="ECO:0007669"/>
    <property type="project" value="UniProtKB-SubCell"/>
</dbReference>
<keyword evidence="7" id="KW-1185">Reference proteome</keyword>
<dbReference type="RefSeq" id="WP_209402216.1">
    <property type="nucleotide sequence ID" value="NZ_JAGIYQ010000001.1"/>
</dbReference>